<dbReference type="PANTHER" id="PTHR43805:SF1">
    <property type="entry name" value="GP-PDE DOMAIN-CONTAINING PROTEIN"/>
    <property type="match status" value="1"/>
</dbReference>
<comment type="caution">
    <text evidence="2">The sequence shown here is derived from an EMBL/GenBank/DDBJ whole genome shotgun (WGS) entry which is preliminary data.</text>
</comment>
<dbReference type="RefSeq" id="WP_354023352.1">
    <property type="nucleotide sequence ID" value="NZ_JBEPSJ010000001.1"/>
</dbReference>
<dbReference type="SUPFAM" id="SSF51695">
    <property type="entry name" value="PLC-like phosphodiesterases"/>
    <property type="match status" value="1"/>
</dbReference>
<dbReference type="Pfam" id="PF03009">
    <property type="entry name" value="GDPD"/>
    <property type="match status" value="1"/>
</dbReference>
<dbReference type="Proteomes" id="UP001549257">
    <property type="component" value="Unassembled WGS sequence"/>
</dbReference>
<dbReference type="PANTHER" id="PTHR43805">
    <property type="entry name" value="GLYCEROPHOSPHORYL DIESTER PHOSPHODIESTERASE"/>
    <property type="match status" value="1"/>
</dbReference>
<keyword evidence="3" id="KW-1185">Reference proteome</keyword>
<dbReference type="CDD" id="cd08561">
    <property type="entry name" value="GDPD_cytoplasmic_ScUgpQ2_like"/>
    <property type="match status" value="1"/>
</dbReference>
<evidence type="ECO:0000313" key="3">
    <source>
        <dbReference type="Proteomes" id="UP001549257"/>
    </source>
</evidence>
<dbReference type="Gene3D" id="3.20.20.190">
    <property type="entry name" value="Phosphatidylinositol (PI) phosphodiesterase"/>
    <property type="match status" value="1"/>
</dbReference>
<dbReference type="GO" id="GO:0008889">
    <property type="term" value="F:glycerophosphodiester phosphodiesterase activity"/>
    <property type="evidence" value="ECO:0007669"/>
    <property type="project" value="UniProtKB-EC"/>
</dbReference>
<sequence length="240" mass="25372">MLAHRGLALEAPENTLLAFVAAIGIGATHIETDVHASSDGVAVVAHDPDLTRVAGSSATVRELPFAVLQKIDLGHGQVFCSLAEALDAFPETRFNIDIKSADAIAPTVAAILDARATDRVLVTSFSENRRRGAVRRLPGVATSASSLRFAAALAGGKTGLTPLLRRALRGIDAVQVPERYSGVTIVTERMIRQLHSAKVEVHVWTVNDAPAMHRLLDLGVDGIVTDRADIALGVLTARAQ</sequence>
<feature type="domain" description="GP-PDE" evidence="1">
    <location>
        <begin position="1"/>
        <end position="235"/>
    </location>
</feature>
<dbReference type="EMBL" id="JBEPSJ010000001">
    <property type="protein sequence ID" value="MET4581164.1"/>
    <property type="molecule type" value="Genomic_DNA"/>
</dbReference>
<dbReference type="InterPro" id="IPR017946">
    <property type="entry name" value="PLC-like_Pdiesterase_TIM-brl"/>
</dbReference>
<evidence type="ECO:0000313" key="2">
    <source>
        <dbReference type="EMBL" id="MET4581164.1"/>
    </source>
</evidence>
<dbReference type="InterPro" id="IPR030395">
    <property type="entry name" value="GP_PDE_dom"/>
</dbReference>
<reference evidence="2 3" key="1">
    <citation type="submission" date="2024-06" db="EMBL/GenBank/DDBJ databases">
        <title>Sorghum-associated microbial communities from plants grown in Nebraska, USA.</title>
        <authorList>
            <person name="Schachtman D."/>
        </authorList>
    </citation>
    <scope>NUCLEOTIDE SEQUENCE [LARGE SCALE GENOMIC DNA]</scope>
    <source>
        <strain evidence="2 3">2857</strain>
    </source>
</reference>
<proteinExistence type="predicted"/>
<gene>
    <name evidence="2" type="ORF">ABIE21_000654</name>
</gene>
<keyword evidence="2" id="KW-0378">Hydrolase</keyword>
<dbReference type="EC" id="3.1.4.46" evidence="2"/>
<protein>
    <submittedName>
        <fullName evidence="2">Glycerophosphoryl diester phosphodiesterase</fullName>
        <ecNumber evidence="2">3.1.4.46</ecNumber>
    </submittedName>
</protein>
<name>A0ABV2QJE0_9MICO</name>
<organism evidence="2 3">
    <name type="scientific">Conyzicola nivalis</name>
    <dbReference type="NCBI Taxonomy" id="1477021"/>
    <lineage>
        <taxon>Bacteria</taxon>
        <taxon>Bacillati</taxon>
        <taxon>Actinomycetota</taxon>
        <taxon>Actinomycetes</taxon>
        <taxon>Micrococcales</taxon>
        <taxon>Microbacteriaceae</taxon>
        <taxon>Conyzicola</taxon>
    </lineage>
</organism>
<dbReference type="PROSITE" id="PS51704">
    <property type="entry name" value="GP_PDE"/>
    <property type="match status" value="1"/>
</dbReference>
<accession>A0ABV2QJE0</accession>
<evidence type="ECO:0000259" key="1">
    <source>
        <dbReference type="PROSITE" id="PS51704"/>
    </source>
</evidence>